<organism evidence="4">
    <name type="scientific">Cladocopium goreaui</name>
    <dbReference type="NCBI Taxonomy" id="2562237"/>
    <lineage>
        <taxon>Eukaryota</taxon>
        <taxon>Sar</taxon>
        <taxon>Alveolata</taxon>
        <taxon>Dinophyceae</taxon>
        <taxon>Suessiales</taxon>
        <taxon>Symbiodiniaceae</taxon>
        <taxon>Cladocopium</taxon>
    </lineage>
</organism>
<dbReference type="InterPro" id="IPR050767">
    <property type="entry name" value="Sel1_AlgK"/>
</dbReference>
<gene>
    <name evidence="4" type="ORF">C1SCF055_LOCUS42365</name>
</gene>
<accession>A0A9P1GMU0</accession>
<dbReference type="InterPro" id="IPR011990">
    <property type="entry name" value="TPR-like_helical_dom_sf"/>
</dbReference>
<feature type="coiled-coil region" evidence="2">
    <location>
        <begin position="930"/>
        <end position="1069"/>
    </location>
</feature>
<dbReference type="SUPFAM" id="SSF81901">
    <property type="entry name" value="HCP-like"/>
    <property type="match status" value="2"/>
</dbReference>
<dbReference type="AlphaFoldDB" id="A0A9P1GMU0"/>
<feature type="coiled-coil region" evidence="2">
    <location>
        <begin position="726"/>
        <end position="778"/>
    </location>
</feature>
<dbReference type="PANTHER" id="PTHR11102">
    <property type="entry name" value="SEL-1-LIKE PROTEIN"/>
    <property type="match status" value="1"/>
</dbReference>
<comment type="caution">
    <text evidence="4">The sequence shown here is derived from an EMBL/GenBank/DDBJ whole genome shotgun (WGS) entry which is preliminary data.</text>
</comment>
<keyword evidence="7" id="KW-1185">Reference proteome</keyword>
<sequence>MYGAPAGSDGRSPAAPPTSFSPGIHGKGLDGKANSAPSTWPSIDQLIAAVPVRPYAFEAPKSFAGPAGGNGVQYGILEYAGSIPKPHASGEAKFSVLKGVLTDNEAAQLLSMCSQTLSEEIGSGRARDLDSVDGRPRFAVDIAEFGVLSSKCAPDVRPLVETALLPLVRQKYDCPTASLSSAYFRRFVPEERRFVPPHYEHGSFAVLVIALQEPTSYTGGFFVQGSGKAFMDRRFIQLSRGDICLFQYDLCHGVDVQEGSQLELVLHFKDSPQAVADGTFPWYWSLAKENHSAGLYGHALSLAVQNRFSAKEFLDKACEQDHVEALCTAAEWCWEPPTESGLQESSASAVALWRRAAELGHCRSRSRYGGLLMQGVPGRLAQDLWEGKRLLRLAFEQDDPDAAFHLGHALLQDGDRDGATKLLAACAKGHPRACFQVAEMYREGQFQFPKDVQQSIRYTKWAAHQGDAQALSNLGHMLINGMGVVKDEAKAVRLFRHAAKLGAAEGMLNYGLALLRGSGGVKVDYQEALEWAQKSAALGHGLAHQQLSMFFNAAKHPNPPARCVPSSMEELRSLGVRELRDLLRLEGIDFSDCVEKSDLIARAALHLPGVAEPWDAAPEHTVLLEPKKLSKEDIMRQRAQAAASKPSGQGYGTAPVDTVDKGANEPAVKLSEASGGPAQEKEQMPTAKQDMKLVKTSIEHRVSSTDANRELELRILAEQELRFSEVTSLSQRCSTLQRERDQLQASLTNDVARLSVQLEEDKRKMEECEVLRSEAEAKQQASDALTKDQAEELKQCKAAIDEMMCKRKEHTDLVSSQEQDETECRSTYDTDTSPTRSDKNISELYGSELQKCRDVIHQLKSEGSEQSSVMQSKQQAGGLRLLPCCGERDALRVSEAKEFSLASERGEELQLCKDAVEQMKLKNKEQLAWVSSQEEELQKCRDVIHQLKSEGSEQSSVMQSKQQELDGLRMELADRQATARRLAEEREQFRSEADQLLATEAMQLVRISQRAEELQTCREEVERLKSEGVEQSALARRQSQEIRHQKQEIEQLRGEVMRKEAAAARLQEARTGLVLSENQRQFLLEQRRTSSKGLNALHTQLESHILRLQKHSDELRGELG</sequence>
<dbReference type="SMART" id="SM00671">
    <property type="entry name" value="SEL1"/>
    <property type="match status" value="5"/>
</dbReference>
<evidence type="ECO:0000313" key="6">
    <source>
        <dbReference type="EMBL" id="CAL4805057.1"/>
    </source>
</evidence>
<feature type="region of interest" description="Disordered" evidence="3">
    <location>
        <begin position="812"/>
        <end position="839"/>
    </location>
</feature>
<evidence type="ECO:0000313" key="5">
    <source>
        <dbReference type="EMBL" id="CAL1171120.1"/>
    </source>
</evidence>
<reference evidence="4" key="1">
    <citation type="submission" date="2022-10" db="EMBL/GenBank/DDBJ databases">
        <authorList>
            <person name="Chen Y."/>
            <person name="Dougan E. K."/>
            <person name="Chan C."/>
            <person name="Rhodes N."/>
            <person name="Thang M."/>
        </authorList>
    </citation>
    <scope>NUCLEOTIDE SEQUENCE</scope>
</reference>
<dbReference type="Pfam" id="PF08238">
    <property type="entry name" value="Sel1"/>
    <property type="match status" value="4"/>
</dbReference>
<dbReference type="InterPro" id="IPR006597">
    <property type="entry name" value="Sel1-like"/>
</dbReference>
<dbReference type="EMBL" id="CAMXCT020006654">
    <property type="protein sequence ID" value="CAL1171120.1"/>
    <property type="molecule type" value="Genomic_DNA"/>
</dbReference>
<dbReference type="Gene3D" id="1.25.40.10">
    <property type="entry name" value="Tetratricopeptide repeat domain"/>
    <property type="match status" value="2"/>
</dbReference>
<dbReference type="EMBL" id="CAMXCT030006654">
    <property type="protein sequence ID" value="CAL4805057.1"/>
    <property type="molecule type" value="Genomic_DNA"/>
</dbReference>
<dbReference type="PANTHER" id="PTHR11102:SF160">
    <property type="entry name" value="ERAD-ASSOCIATED E3 UBIQUITIN-PROTEIN LIGASE COMPONENT HRD3"/>
    <property type="match status" value="1"/>
</dbReference>
<proteinExistence type="inferred from homology"/>
<name>A0A9P1GMU0_9DINO</name>
<dbReference type="EMBL" id="CAMXCT010006654">
    <property type="protein sequence ID" value="CAI4017745.1"/>
    <property type="molecule type" value="Genomic_DNA"/>
</dbReference>
<keyword evidence="2" id="KW-0175">Coiled coil</keyword>
<evidence type="ECO:0000256" key="1">
    <source>
        <dbReference type="ARBA" id="ARBA00038101"/>
    </source>
</evidence>
<comment type="similarity">
    <text evidence="1">Belongs to the sel-1 family.</text>
</comment>
<evidence type="ECO:0000256" key="3">
    <source>
        <dbReference type="SAM" id="MobiDB-lite"/>
    </source>
</evidence>
<dbReference type="Proteomes" id="UP001152797">
    <property type="component" value="Unassembled WGS sequence"/>
</dbReference>
<dbReference type="InterPro" id="IPR036361">
    <property type="entry name" value="SAP_dom_sf"/>
</dbReference>
<evidence type="ECO:0000313" key="4">
    <source>
        <dbReference type="EMBL" id="CAI4017745.1"/>
    </source>
</evidence>
<evidence type="ECO:0000256" key="2">
    <source>
        <dbReference type="SAM" id="Coils"/>
    </source>
</evidence>
<feature type="region of interest" description="Disordered" evidence="3">
    <location>
        <begin position="1"/>
        <end position="36"/>
    </location>
</feature>
<reference evidence="5" key="2">
    <citation type="submission" date="2024-04" db="EMBL/GenBank/DDBJ databases">
        <authorList>
            <person name="Chen Y."/>
            <person name="Shah S."/>
            <person name="Dougan E. K."/>
            <person name="Thang M."/>
            <person name="Chan C."/>
        </authorList>
    </citation>
    <scope>NUCLEOTIDE SEQUENCE [LARGE SCALE GENOMIC DNA]</scope>
</reference>
<dbReference type="OrthoDB" id="272077at2759"/>
<dbReference type="SUPFAM" id="SSF68906">
    <property type="entry name" value="SAP domain"/>
    <property type="match status" value="1"/>
</dbReference>
<feature type="region of interest" description="Disordered" evidence="3">
    <location>
        <begin position="634"/>
        <end position="687"/>
    </location>
</feature>
<protein>
    <submittedName>
        <fullName evidence="6">Secretory immunoglobulin A-binding protein EsiB</fullName>
    </submittedName>
</protein>
<evidence type="ECO:0000313" key="7">
    <source>
        <dbReference type="Proteomes" id="UP001152797"/>
    </source>
</evidence>